<evidence type="ECO:0000256" key="9">
    <source>
        <dbReference type="PIRSR" id="PIRSR602401-1"/>
    </source>
</evidence>
<dbReference type="InterPro" id="IPR036396">
    <property type="entry name" value="Cyt_P450_sf"/>
</dbReference>
<evidence type="ECO:0000256" key="11">
    <source>
        <dbReference type="SAM" id="Phobius"/>
    </source>
</evidence>
<dbReference type="InterPro" id="IPR050182">
    <property type="entry name" value="Cytochrome_P450_fam2"/>
</dbReference>
<dbReference type="PRINTS" id="PR01686">
    <property type="entry name" value="EP450ICYP2D"/>
</dbReference>
<evidence type="ECO:0000256" key="6">
    <source>
        <dbReference type="ARBA" id="ARBA00023004"/>
    </source>
</evidence>
<dbReference type="InterPro" id="IPR008069">
    <property type="entry name" value="Cyt_P450_E_grp-I_CYP2D-like"/>
</dbReference>
<keyword evidence="13" id="KW-1185">Reference proteome</keyword>
<dbReference type="Gene3D" id="1.10.630.10">
    <property type="entry name" value="Cytochrome P450"/>
    <property type="match status" value="1"/>
</dbReference>
<dbReference type="EMBL" id="JAWDGP010003351">
    <property type="protein sequence ID" value="KAK3775193.1"/>
    <property type="molecule type" value="Genomic_DNA"/>
</dbReference>
<keyword evidence="7 10" id="KW-0503">Monooxygenase</keyword>
<comment type="cofactor">
    <cofactor evidence="1 9">
        <name>heme</name>
        <dbReference type="ChEBI" id="CHEBI:30413"/>
    </cofactor>
</comment>
<dbReference type="AlphaFoldDB" id="A0AAE0ZT76"/>
<evidence type="ECO:0008006" key="14">
    <source>
        <dbReference type="Google" id="ProtNLM"/>
    </source>
</evidence>
<sequence length="505" mass="57068">MFQYLLGTVISPWTLAGGVVALLVYYAWTKTRLKHEGHNIPPFPAPAKPFLGHTLLMKGKILDNLQCMREKAGDIYSLNLAGNHMIVVYGFENIREILVKYAAQTQDRPLDLGSKILGEENHGLFGSSGANWKEQRAVTNTILREFGMGKNLMAEKVATEVQMFINKLASLEGQSVHLPSIARGAVCNIVCSVAFGHRFDYDDENYLRLMENAYAYLAKGPPIWVFSAATFLQKIPGDLFGIKEWEACIRDLNRSCKIEINKIKQNLSQDDEPKSFIAAYLQEMDRRKESATPTYLNEPNLVTIIKSLLIGGTDTTSTTIDWCVLFCLHHPEVQEKVFEEIKTHVGTSRAPDVSDIPNLCYLTAVIRETQRLAGIAAFFSREVNESFKLHGYLIPKDSQLLILFNSVLHDENVWENPQKFYPERFLDASGHLLKPKEFVPFGIGRRICIGAAMAKTELDLFLAAMFQRFRFEPEDPTAELPSLEKVVALTVDPKPYKVRFTNRDL</sequence>
<comment type="caution">
    <text evidence="12">The sequence shown here is derived from an EMBL/GenBank/DDBJ whole genome shotgun (WGS) entry which is preliminary data.</text>
</comment>
<evidence type="ECO:0000313" key="13">
    <source>
        <dbReference type="Proteomes" id="UP001283361"/>
    </source>
</evidence>
<dbReference type="Pfam" id="PF00067">
    <property type="entry name" value="p450"/>
    <property type="match status" value="1"/>
</dbReference>
<dbReference type="GO" id="GO:0020037">
    <property type="term" value="F:heme binding"/>
    <property type="evidence" value="ECO:0007669"/>
    <property type="project" value="InterPro"/>
</dbReference>
<dbReference type="PRINTS" id="PR00385">
    <property type="entry name" value="P450"/>
</dbReference>
<keyword evidence="8 11" id="KW-0472">Membrane</keyword>
<comment type="subcellular location">
    <subcellularLocation>
        <location evidence="2">Membrane</location>
    </subcellularLocation>
</comment>
<dbReference type="PANTHER" id="PTHR24300:SF375">
    <property type="entry name" value="CYTOCHROME P450 FAMILY"/>
    <property type="match status" value="1"/>
</dbReference>
<keyword evidence="11" id="KW-0812">Transmembrane</keyword>
<dbReference type="InterPro" id="IPR002401">
    <property type="entry name" value="Cyt_P450_E_grp-I"/>
</dbReference>
<gene>
    <name evidence="12" type="ORF">RRG08_064948</name>
</gene>
<dbReference type="Proteomes" id="UP001283361">
    <property type="component" value="Unassembled WGS sequence"/>
</dbReference>
<evidence type="ECO:0000256" key="4">
    <source>
        <dbReference type="ARBA" id="ARBA00022723"/>
    </source>
</evidence>
<feature type="transmembrane region" description="Helical" evidence="11">
    <location>
        <begin position="6"/>
        <end position="28"/>
    </location>
</feature>
<keyword evidence="9 10" id="KW-0349">Heme</keyword>
<accession>A0AAE0ZT76</accession>
<proteinExistence type="inferred from homology"/>
<dbReference type="GO" id="GO:0016712">
    <property type="term" value="F:oxidoreductase activity, acting on paired donors, with incorporation or reduction of molecular oxygen, reduced flavin or flavoprotein as one donor, and incorporation of one atom of oxygen"/>
    <property type="evidence" value="ECO:0007669"/>
    <property type="project" value="InterPro"/>
</dbReference>
<evidence type="ECO:0000256" key="2">
    <source>
        <dbReference type="ARBA" id="ARBA00004370"/>
    </source>
</evidence>
<evidence type="ECO:0000256" key="5">
    <source>
        <dbReference type="ARBA" id="ARBA00023002"/>
    </source>
</evidence>
<keyword evidence="11" id="KW-1133">Transmembrane helix</keyword>
<evidence type="ECO:0000256" key="7">
    <source>
        <dbReference type="ARBA" id="ARBA00023033"/>
    </source>
</evidence>
<keyword evidence="5 10" id="KW-0560">Oxidoreductase</keyword>
<dbReference type="InterPro" id="IPR017972">
    <property type="entry name" value="Cyt_P450_CS"/>
</dbReference>
<dbReference type="GO" id="GO:0016020">
    <property type="term" value="C:membrane"/>
    <property type="evidence" value="ECO:0007669"/>
    <property type="project" value="UniProtKB-SubCell"/>
</dbReference>
<dbReference type="PANTHER" id="PTHR24300">
    <property type="entry name" value="CYTOCHROME P450 508A4-RELATED"/>
    <property type="match status" value="1"/>
</dbReference>
<feature type="binding site" description="axial binding residue" evidence="9">
    <location>
        <position position="448"/>
    </location>
    <ligand>
        <name>heme</name>
        <dbReference type="ChEBI" id="CHEBI:30413"/>
    </ligand>
    <ligandPart>
        <name>Fe</name>
        <dbReference type="ChEBI" id="CHEBI:18248"/>
    </ligandPart>
</feature>
<evidence type="ECO:0000256" key="10">
    <source>
        <dbReference type="RuleBase" id="RU000461"/>
    </source>
</evidence>
<evidence type="ECO:0000256" key="8">
    <source>
        <dbReference type="ARBA" id="ARBA00023136"/>
    </source>
</evidence>
<organism evidence="12 13">
    <name type="scientific">Elysia crispata</name>
    <name type="common">lettuce slug</name>
    <dbReference type="NCBI Taxonomy" id="231223"/>
    <lineage>
        <taxon>Eukaryota</taxon>
        <taxon>Metazoa</taxon>
        <taxon>Spiralia</taxon>
        <taxon>Lophotrochozoa</taxon>
        <taxon>Mollusca</taxon>
        <taxon>Gastropoda</taxon>
        <taxon>Heterobranchia</taxon>
        <taxon>Euthyneura</taxon>
        <taxon>Panpulmonata</taxon>
        <taxon>Sacoglossa</taxon>
        <taxon>Placobranchoidea</taxon>
        <taxon>Plakobranchidae</taxon>
        <taxon>Elysia</taxon>
    </lineage>
</organism>
<keyword evidence="6 9" id="KW-0408">Iron</keyword>
<name>A0AAE0ZT76_9GAST</name>
<dbReference type="GO" id="GO:0005737">
    <property type="term" value="C:cytoplasm"/>
    <property type="evidence" value="ECO:0007669"/>
    <property type="project" value="TreeGrafter"/>
</dbReference>
<evidence type="ECO:0000256" key="3">
    <source>
        <dbReference type="ARBA" id="ARBA00010617"/>
    </source>
</evidence>
<dbReference type="GO" id="GO:0006082">
    <property type="term" value="P:organic acid metabolic process"/>
    <property type="evidence" value="ECO:0007669"/>
    <property type="project" value="TreeGrafter"/>
</dbReference>
<reference evidence="12" key="1">
    <citation type="journal article" date="2023" name="G3 (Bethesda)">
        <title>A reference genome for the long-term kleptoplast-retaining sea slug Elysia crispata morphotype clarki.</title>
        <authorList>
            <person name="Eastman K.E."/>
            <person name="Pendleton A.L."/>
            <person name="Shaikh M.A."/>
            <person name="Suttiyut T."/>
            <person name="Ogas R."/>
            <person name="Tomko P."/>
            <person name="Gavelis G."/>
            <person name="Widhalm J.R."/>
            <person name="Wisecaver J.H."/>
        </authorList>
    </citation>
    <scope>NUCLEOTIDE SEQUENCE</scope>
    <source>
        <strain evidence="12">ECLA1</strain>
    </source>
</reference>
<dbReference type="GO" id="GO:0005506">
    <property type="term" value="F:iron ion binding"/>
    <property type="evidence" value="ECO:0007669"/>
    <property type="project" value="InterPro"/>
</dbReference>
<evidence type="ECO:0000313" key="12">
    <source>
        <dbReference type="EMBL" id="KAK3775193.1"/>
    </source>
</evidence>
<dbReference type="PROSITE" id="PS00086">
    <property type="entry name" value="CYTOCHROME_P450"/>
    <property type="match status" value="1"/>
</dbReference>
<dbReference type="GO" id="GO:0006805">
    <property type="term" value="P:xenobiotic metabolic process"/>
    <property type="evidence" value="ECO:0007669"/>
    <property type="project" value="TreeGrafter"/>
</dbReference>
<dbReference type="InterPro" id="IPR001128">
    <property type="entry name" value="Cyt_P450"/>
</dbReference>
<protein>
    <recommendedName>
        <fullName evidence="14">Cytochrome P450</fullName>
    </recommendedName>
</protein>
<dbReference type="SUPFAM" id="SSF48264">
    <property type="entry name" value="Cytochrome P450"/>
    <property type="match status" value="1"/>
</dbReference>
<comment type="similarity">
    <text evidence="3 10">Belongs to the cytochrome P450 family.</text>
</comment>
<evidence type="ECO:0000256" key="1">
    <source>
        <dbReference type="ARBA" id="ARBA00001971"/>
    </source>
</evidence>
<keyword evidence="4 9" id="KW-0479">Metal-binding</keyword>
<dbReference type="PRINTS" id="PR00463">
    <property type="entry name" value="EP450I"/>
</dbReference>
<dbReference type="FunFam" id="1.10.630.10:FF:000036">
    <property type="entry name" value="CYtochrome P450 family"/>
    <property type="match status" value="1"/>
</dbReference>